<name>A0A199P7N4_9XANT</name>
<protein>
    <submittedName>
        <fullName evidence="1">Uncharacterized protein</fullName>
    </submittedName>
</protein>
<evidence type="ECO:0000313" key="1">
    <source>
        <dbReference type="EMBL" id="OAX57015.1"/>
    </source>
</evidence>
<dbReference type="Proteomes" id="UP000093858">
    <property type="component" value="Unassembled WGS sequence"/>
</dbReference>
<comment type="caution">
    <text evidence="1">The sequence shown here is derived from an EMBL/GenBank/DDBJ whole genome shotgun (WGS) entry which is preliminary data.</text>
</comment>
<organism evidence="1 2">
    <name type="scientific">Xanthomonas graminis pv. poae</name>
    <dbReference type="NCBI Taxonomy" id="227946"/>
    <lineage>
        <taxon>Bacteria</taxon>
        <taxon>Pseudomonadati</taxon>
        <taxon>Pseudomonadota</taxon>
        <taxon>Gammaproteobacteria</taxon>
        <taxon>Lysobacterales</taxon>
        <taxon>Lysobacteraceae</taxon>
        <taxon>Xanthomonas</taxon>
        <taxon>Xanthomonas translucens group</taxon>
        <taxon>Xanthomonas graminis</taxon>
    </lineage>
</organism>
<reference evidence="1 2" key="1">
    <citation type="submission" date="2016-04" db="EMBL/GenBank/DDBJ databases">
        <title>Xanthomonas translucens phylogeny.</title>
        <authorList>
            <person name="Langlois P."/>
        </authorList>
    </citation>
    <scope>NUCLEOTIDE SEQUENCE [LARGE SCALE GENOMIC DNA]</scope>
    <source>
        <strain evidence="1 2">B99</strain>
    </source>
</reference>
<proteinExistence type="predicted"/>
<evidence type="ECO:0000313" key="2">
    <source>
        <dbReference type="Proteomes" id="UP000093858"/>
    </source>
</evidence>
<dbReference type="AlphaFoldDB" id="A0A199P7N4"/>
<dbReference type="EMBL" id="LWSU01000051">
    <property type="protein sequence ID" value="OAX57015.1"/>
    <property type="molecule type" value="Genomic_DNA"/>
</dbReference>
<sequence>MLICILFSWRIITVLSIEDSVISNMYFPISSSLEAFLFFLSQLTAFNQISIFVLYNLIDLSLFQEHGLIGFICELYRLIVDELLDLLLKFNPFLQLFRVYLISAISIQHRSLFIQAGQSRIVIVAYLYTTGSDITKRGTLVIFAILSTS</sequence>
<gene>
    <name evidence="1" type="ORF">A6R73_11465</name>
</gene>
<accession>A0A199P7N4</accession>